<evidence type="ECO:0000313" key="1">
    <source>
        <dbReference type="Ensembl" id="ENSSSCP00070033674.1"/>
    </source>
</evidence>
<protein>
    <recommendedName>
        <fullName evidence="3">UBC core domain-containing protein</fullName>
    </recommendedName>
</protein>
<dbReference type="Proteomes" id="UP000314985">
    <property type="component" value="Chromosome 1"/>
</dbReference>
<accession>A0A4X1UUB6</accession>
<dbReference type="Gene3D" id="3.10.110.10">
    <property type="entry name" value="Ubiquitin Conjugating Enzyme"/>
    <property type="match status" value="1"/>
</dbReference>
<dbReference type="AlphaFoldDB" id="A0A4X1UUB6"/>
<dbReference type="SUPFAM" id="SSF54495">
    <property type="entry name" value="UBC-like"/>
    <property type="match status" value="1"/>
</dbReference>
<dbReference type="InterPro" id="IPR016135">
    <property type="entry name" value="UBQ-conjugating_enzyme/RWD"/>
</dbReference>
<evidence type="ECO:0000313" key="2">
    <source>
        <dbReference type="Proteomes" id="UP000314985"/>
    </source>
</evidence>
<proteinExistence type="predicted"/>
<organism evidence="1 2">
    <name type="scientific">Sus scrofa</name>
    <name type="common">Pig</name>
    <dbReference type="NCBI Taxonomy" id="9823"/>
    <lineage>
        <taxon>Eukaryota</taxon>
        <taxon>Metazoa</taxon>
        <taxon>Chordata</taxon>
        <taxon>Craniata</taxon>
        <taxon>Vertebrata</taxon>
        <taxon>Euteleostomi</taxon>
        <taxon>Mammalia</taxon>
        <taxon>Eutheria</taxon>
        <taxon>Laurasiatheria</taxon>
        <taxon>Artiodactyla</taxon>
        <taxon>Suina</taxon>
        <taxon>Suidae</taxon>
        <taxon>Sus</taxon>
    </lineage>
</organism>
<dbReference type="Ensembl" id="ENSSSCT00070040174.1">
    <property type="protein sequence ID" value="ENSSSCP00070033674.1"/>
    <property type="gene ID" value="ENSSSCG00070020260.1"/>
</dbReference>
<name>A0A4X1UUB6_PIG</name>
<sequence length="53" mass="5791">MALTQINKELSDLASDPPVQCSADPVGSSMFPWQVTIMKPNDNQYQVPAVAQQ</sequence>
<evidence type="ECO:0008006" key="3">
    <source>
        <dbReference type="Google" id="ProtNLM"/>
    </source>
</evidence>
<reference evidence="1" key="2">
    <citation type="submission" date="2025-08" db="UniProtKB">
        <authorList>
            <consortium name="Ensembl"/>
        </authorList>
    </citation>
    <scope>IDENTIFICATION</scope>
</reference>
<reference evidence="1 2" key="1">
    <citation type="submission" date="2017-08" db="EMBL/GenBank/DDBJ databases">
        <title>USMARCv1.0.</title>
        <authorList>
            <person name="Hannum G.I."/>
            <person name="Koren S."/>
            <person name="Schroeder S.G."/>
            <person name="Chin S.C."/>
            <person name="Nonneman D.J."/>
            <person name="Becker S.A."/>
            <person name="Rosen B.D."/>
            <person name="Bickhart D.M."/>
            <person name="Putnam N.H."/>
            <person name="Green R.E."/>
            <person name="Tuggle C.K."/>
            <person name="Liu H."/>
            <person name="Rohrer G.A."/>
            <person name="Warr A."/>
            <person name="Hall R."/>
            <person name="Kim K."/>
            <person name="Hume D.A."/>
            <person name="Talbot R."/>
            <person name="Chow W."/>
            <person name="Howe K."/>
            <person name="Schwartz A.S."/>
            <person name="Watson M."/>
            <person name="Archibald A.L."/>
            <person name="Phillippy A.M."/>
            <person name="Smith T.P.L."/>
        </authorList>
    </citation>
    <scope>NUCLEOTIDE SEQUENCE [LARGE SCALE GENOMIC DNA]</scope>
</reference>